<feature type="domain" description="Lipid/polyisoprenoid-binding YceI-like" evidence="2">
    <location>
        <begin position="28"/>
        <end position="188"/>
    </location>
</feature>
<accession>A0A3D9Z1L1</accession>
<dbReference type="AlphaFoldDB" id="A0A3D9Z1L1"/>
<feature type="signal peptide" evidence="1">
    <location>
        <begin position="1"/>
        <end position="23"/>
    </location>
</feature>
<evidence type="ECO:0000256" key="1">
    <source>
        <dbReference type="SAM" id="SignalP"/>
    </source>
</evidence>
<comment type="caution">
    <text evidence="3">The sequence shown here is derived from an EMBL/GenBank/DDBJ whole genome shotgun (WGS) entry which is preliminary data.</text>
</comment>
<dbReference type="PANTHER" id="PTHR34406:SF1">
    <property type="entry name" value="PROTEIN YCEI"/>
    <property type="match status" value="1"/>
</dbReference>
<name>A0A3D9Z1L1_9HYPH</name>
<dbReference type="OrthoDB" id="1247465at2"/>
<gene>
    <name evidence="3" type="ORF">DES32_0277</name>
</gene>
<protein>
    <submittedName>
        <fullName evidence="3">Polyisoprenoid-binding protein YceI</fullName>
    </submittedName>
</protein>
<keyword evidence="1" id="KW-0732">Signal</keyword>
<evidence type="ECO:0000313" key="4">
    <source>
        <dbReference type="Proteomes" id="UP000256900"/>
    </source>
</evidence>
<dbReference type="EMBL" id="QUMO01000001">
    <property type="protein sequence ID" value="REF89063.1"/>
    <property type="molecule type" value="Genomic_DNA"/>
</dbReference>
<dbReference type="PROSITE" id="PS51257">
    <property type="entry name" value="PROKAR_LIPOPROTEIN"/>
    <property type="match status" value="1"/>
</dbReference>
<dbReference type="Pfam" id="PF04264">
    <property type="entry name" value="YceI"/>
    <property type="match status" value="1"/>
</dbReference>
<organism evidence="3 4">
    <name type="scientific">Methylovirgula ligni</name>
    <dbReference type="NCBI Taxonomy" id="569860"/>
    <lineage>
        <taxon>Bacteria</taxon>
        <taxon>Pseudomonadati</taxon>
        <taxon>Pseudomonadota</taxon>
        <taxon>Alphaproteobacteria</taxon>
        <taxon>Hyphomicrobiales</taxon>
        <taxon>Beijerinckiaceae</taxon>
        <taxon>Methylovirgula</taxon>
    </lineage>
</organism>
<sequence length="191" mass="20162">MIKPVWAATLAAILLATATCACAADVPNWTVDFTKSRLGFSGTQTGQPFQGAFARYNAAIAFDPAHPEASHIKVTVDLSSATTGDTQRDTALPGDDWFDIAHFPQASFASDSIRKKPDGSYEAIGTLTMRGISHPLTLPFTLDVNGTSAHAKGHATLIRTAFGIGQGQWATADYVALEVGIDIDIVAARAK</sequence>
<dbReference type="Proteomes" id="UP000256900">
    <property type="component" value="Unassembled WGS sequence"/>
</dbReference>
<reference evidence="3 4" key="1">
    <citation type="submission" date="2018-08" db="EMBL/GenBank/DDBJ databases">
        <title>Genomic Encyclopedia of Type Strains, Phase IV (KMG-IV): sequencing the most valuable type-strain genomes for metagenomic binning, comparative biology and taxonomic classification.</title>
        <authorList>
            <person name="Goeker M."/>
        </authorList>
    </citation>
    <scope>NUCLEOTIDE SEQUENCE [LARGE SCALE GENOMIC DNA]</scope>
    <source>
        <strain evidence="3 4">BW863</strain>
    </source>
</reference>
<dbReference type="InterPro" id="IPR036761">
    <property type="entry name" value="TTHA0802/YceI-like_sf"/>
</dbReference>
<dbReference type="Gene3D" id="2.40.128.110">
    <property type="entry name" value="Lipid/polyisoprenoid-binding, YceI-like"/>
    <property type="match status" value="1"/>
</dbReference>
<keyword evidence="4" id="KW-1185">Reference proteome</keyword>
<dbReference type="SMART" id="SM00867">
    <property type="entry name" value="YceI"/>
    <property type="match status" value="1"/>
</dbReference>
<dbReference type="RefSeq" id="WP_115834880.1">
    <property type="nucleotide sequence ID" value="NZ_CP025086.1"/>
</dbReference>
<dbReference type="InterPro" id="IPR007372">
    <property type="entry name" value="Lipid/polyisoprenoid-bd_YceI"/>
</dbReference>
<dbReference type="PANTHER" id="PTHR34406">
    <property type="entry name" value="PROTEIN YCEI"/>
    <property type="match status" value="1"/>
</dbReference>
<evidence type="ECO:0000313" key="3">
    <source>
        <dbReference type="EMBL" id="REF89063.1"/>
    </source>
</evidence>
<dbReference type="SUPFAM" id="SSF101874">
    <property type="entry name" value="YceI-like"/>
    <property type="match status" value="1"/>
</dbReference>
<evidence type="ECO:0000259" key="2">
    <source>
        <dbReference type="SMART" id="SM00867"/>
    </source>
</evidence>
<feature type="chain" id="PRO_5017670024" evidence="1">
    <location>
        <begin position="24"/>
        <end position="191"/>
    </location>
</feature>
<proteinExistence type="predicted"/>